<keyword evidence="2" id="KW-0812">Transmembrane</keyword>
<reference evidence="3 4" key="1">
    <citation type="submission" date="2015-03" db="EMBL/GenBank/DDBJ databases">
        <authorList>
            <person name="Murphy D."/>
        </authorList>
    </citation>
    <scope>NUCLEOTIDE SEQUENCE [LARGE SCALE GENOMIC DNA]</scope>
    <source>
        <strain evidence="3 4">DSM 44277</strain>
    </source>
</reference>
<feature type="transmembrane region" description="Helical" evidence="2">
    <location>
        <begin position="102"/>
        <end position="126"/>
    </location>
</feature>
<keyword evidence="2" id="KW-1133">Transmembrane helix</keyword>
<proteinExistence type="predicted"/>
<feature type="compositionally biased region" description="Polar residues" evidence="1">
    <location>
        <begin position="164"/>
        <end position="184"/>
    </location>
</feature>
<evidence type="ECO:0000256" key="1">
    <source>
        <dbReference type="SAM" id="MobiDB-lite"/>
    </source>
</evidence>
<feature type="transmembrane region" description="Helical" evidence="2">
    <location>
        <begin position="12"/>
        <end position="33"/>
    </location>
</feature>
<accession>A0A0U0W481</accession>
<evidence type="ECO:0000313" key="3">
    <source>
        <dbReference type="EMBL" id="CPR07016.1"/>
    </source>
</evidence>
<dbReference type="EMBL" id="CSTD01000001">
    <property type="protein sequence ID" value="CPR07016.1"/>
    <property type="molecule type" value="Genomic_DNA"/>
</dbReference>
<evidence type="ECO:0000313" key="4">
    <source>
        <dbReference type="Proteomes" id="UP000198875"/>
    </source>
</evidence>
<protein>
    <submittedName>
        <fullName evidence="3">Uncharacterized protein</fullName>
    </submittedName>
</protein>
<name>A0A0U0W481_MYCBE</name>
<sequence>MRSRRVIRIRRIREWLALCAGLALIPWTVYLGLTLPHSYSAQHWQLTWVGFDVLLLAFMIATAVFGFTQHHLLTLFAFATGILLVCDAWFDVLTARRSDFVISALTAALGELPLATVLIAGALRIVRLQGAAPNRAWWPFPARGRGGSSRVRRSRLRRPAPLASTTGEDTSRSVARSQPTWHQP</sequence>
<dbReference type="AlphaFoldDB" id="A0A0U0W481"/>
<keyword evidence="2" id="KW-0472">Membrane</keyword>
<evidence type="ECO:0000256" key="2">
    <source>
        <dbReference type="SAM" id="Phobius"/>
    </source>
</evidence>
<feature type="transmembrane region" description="Helical" evidence="2">
    <location>
        <begin position="45"/>
        <end position="65"/>
    </location>
</feature>
<gene>
    <name evidence="3" type="ORF">BN971_00913</name>
</gene>
<feature type="transmembrane region" description="Helical" evidence="2">
    <location>
        <begin position="72"/>
        <end position="90"/>
    </location>
</feature>
<organism evidence="3 4">
    <name type="scientific">Mycobacterium bohemicum DSM 44277</name>
    <dbReference type="NCBI Taxonomy" id="1236609"/>
    <lineage>
        <taxon>Bacteria</taxon>
        <taxon>Bacillati</taxon>
        <taxon>Actinomycetota</taxon>
        <taxon>Actinomycetes</taxon>
        <taxon>Mycobacteriales</taxon>
        <taxon>Mycobacteriaceae</taxon>
        <taxon>Mycobacterium</taxon>
    </lineage>
</organism>
<dbReference type="Proteomes" id="UP000198875">
    <property type="component" value="Unassembled WGS sequence"/>
</dbReference>
<feature type="region of interest" description="Disordered" evidence="1">
    <location>
        <begin position="144"/>
        <end position="184"/>
    </location>
</feature>